<dbReference type="EMBL" id="BFAA01000528">
    <property type="protein sequence ID" value="GCB72770.1"/>
    <property type="molecule type" value="Genomic_DNA"/>
</dbReference>
<dbReference type="GO" id="GO:0051310">
    <property type="term" value="P:metaphase chromosome alignment"/>
    <property type="evidence" value="ECO:0007669"/>
    <property type="project" value="TreeGrafter"/>
</dbReference>
<evidence type="ECO:0000256" key="1">
    <source>
        <dbReference type="ARBA" id="ARBA00004123"/>
    </source>
</evidence>
<comment type="subcellular location">
    <subcellularLocation>
        <location evidence="2">Cytoplasm</location>
        <location evidence="2">Cytoskeleton</location>
        <location evidence="2">Spindle</location>
    </subcellularLocation>
    <subcellularLocation>
        <location evidence="1">Nucleus</location>
    </subcellularLocation>
</comment>
<feature type="domain" description="Inner centromere protein ARK-binding" evidence="9">
    <location>
        <begin position="789"/>
        <end position="845"/>
    </location>
</feature>
<evidence type="ECO:0000256" key="6">
    <source>
        <dbReference type="ARBA" id="ARBA00023212"/>
    </source>
</evidence>
<feature type="compositionally biased region" description="Basic residues" evidence="8">
    <location>
        <begin position="82"/>
        <end position="91"/>
    </location>
</feature>
<keyword evidence="5" id="KW-0159">Chromosome partition</keyword>
<feature type="region of interest" description="Disordered" evidence="8">
    <location>
        <begin position="352"/>
        <end position="377"/>
    </location>
</feature>
<organism evidence="10 11">
    <name type="scientific">Scyliorhinus torazame</name>
    <name type="common">Cloudy catshark</name>
    <name type="synonym">Catulus torazame</name>
    <dbReference type="NCBI Taxonomy" id="75743"/>
    <lineage>
        <taxon>Eukaryota</taxon>
        <taxon>Metazoa</taxon>
        <taxon>Chordata</taxon>
        <taxon>Craniata</taxon>
        <taxon>Vertebrata</taxon>
        <taxon>Chondrichthyes</taxon>
        <taxon>Elasmobranchii</taxon>
        <taxon>Galeomorphii</taxon>
        <taxon>Galeoidea</taxon>
        <taxon>Carcharhiniformes</taxon>
        <taxon>Scyliorhinidae</taxon>
        <taxon>Scyliorhinus</taxon>
    </lineage>
</organism>
<feature type="region of interest" description="Disordered" evidence="8">
    <location>
        <begin position="515"/>
        <end position="650"/>
    </location>
</feature>
<keyword evidence="11" id="KW-1185">Reference proteome</keyword>
<evidence type="ECO:0000256" key="5">
    <source>
        <dbReference type="ARBA" id="ARBA00022829"/>
    </source>
</evidence>
<keyword evidence="6" id="KW-0206">Cytoskeleton</keyword>
<dbReference type="PANTHER" id="PTHR13142">
    <property type="entry name" value="INNER CENTROMERE PROTEIN"/>
    <property type="match status" value="1"/>
</dbReference>
<dbReference type="OMA" id="SANCEMS"/>
<dbReference type="Gene3D" id="6.10.250.2990">
    <property type="match status" value="1"/>
</dbReference>
<feature type="compositionally biased region" description="Basic and acidic residues" evidence="8">
    <location>
        <begin position="515"/>
        <end position="524"/>
    </location>
</feature>
<dbReference type="GO" id="GO:0051257">
    <property type="term" value="P:meiotic spindle midzone assembly"/>
    <property type="evidence" value="ECO:0007669"/>
    <property type="project" value="TreeGrafter"/>
</dbReference>
<dbReference type="STRING" id="75743.A0A401PI09"/>
<feature type="region of interest" description="Disordered" evidence="8">
    <location>
        <begin position="198"/>
        <end position="225"/>
    </location>
</feature>
<dbReference type="GO" id="GO:0000281">
    <property type="term" value="P:mitotic cytokinesis"/>
    <property type="evidence" value="ECO:0007669"/>
    <property type="project" value="TreeGrafter"/>
</dbReference>
<feature type="region of interest" description="Disordered" evidence="8">
    <location>
        <begin position="55"/>
        <end position="99"/>
    </location>
</feature>
<keyword evidence="4" id="KW-0963">Cytoplasm</keyword>
<feature type="compositionally biased region" description="Basic and acidic residues" evidence="8">
    <location>
        <begin position="560"/>
        <end position="650"/>
    </location>
</feature>
<comment type="similarity">
    <text evidence="3">Belongs to the INCENP family.</text>
</comment>
<dbReference type="Gene3D" id="1.20.5.3600">
    <property type="match status" value="1"/>
</dbReference>
<feature type="compositionally biased region" description="Basic and acidic residues" evidence="8">
    <location>
        <begin position="535"/>
        <end position="553"/>
    </location>
</feature>
<evidence type="ECO:0000256" key="7">
    <source>
        <dbReference type="ARBA" id="ARBA00023242"/>
    </source>
</evidence>
<evidence type="ECO:0000256" key="2">
    <source>
        <dbReference type="ARBA" id="ARBA00004186"/>
    </source>
</evidence>
<dbReference type="GO" id="GO:0005634">
    <property type="term" value="C:nucleus"/>
    <property type="evidence" value="ECO:0007669"/>
    <property type="project" value="UniProtKB-SubCell"/>
</dbReference>
<dbReference type="OrthoDB" id="6123at2759"/>
<evidence type="ECO:0000256" key="4">
    <source>
        <dbReference type="ARBA" id="ARBA00022490"/>
    </source>
</evidence>
<feature type="compositionally biased region" description="Basic and acidic residues" evidence="8">
    <location>
        <begin position="664"/>
        <end position="696"/>
    </location>
</feature>
<evidence type="ECO:0000313" key="10">
    <source>
        <dbReference type="EMBL" id="GCB72770.1"/>
    </source>
</evidence>
<evidence type="ECO:0000256" key="8">
    <source>
        <dbReference type="SAM" id="MobiDB-lite"/>
    </source>
</evidence>
<evidence type="ECO:0000256" key="3">
    <source>
        <dbReference type="ARBA" id="ARBA00010042"/>
    </source>
</evidence>
<keyword evidence="7" id="KW-0539">Nucleus</keyword>
<dbReference type="Pfam" id="PF03941">
    <property type="entry name" value="INCENP_ARK-bind"/>
    <property type="match status" value="1"/>
</dbReference>
<gene>
    <name evidence="10" type="ORF">scyTo_0002181</name>
</gene>
<comment type="caution">
    <text evidence="10">The sequence shown here is derived from an EMBL/GenBank/DDBJ whole genome shotgun (WGS) entry which is preliminary data.</text>
</comment>
<dbReference type="AlphaFoldDB" id="A0A401PI09"/>
<reference evidence="10 11" key="1">
    <citation type="journal article" date="2018" name="Nat. Ecol. Evol.">
        <title>Shark genomes provide insights into elasmobranch evolution and the origin of vertebrates.</title>
        <authorList>
            <person name="Hara Y"/>
            <person name="Yamaguchi K"/>
            <person name="Onimaru K"/>
            <person name="Kadota M"/>
            <person name="Koyanagi M"/>
            <person name="Keeley SD"/>
            <person name="Tatsumi K"/>
            <person name="Tanaka K"/>
            <person name="Motone F"/>
            <person name="Kageyama Y"/>
            <person name="Nozu R"/>
            <person name="Adachi N"/>
            <person name="Nishimura O"/>
            <person name="Nakagawa R"/>
            <person name="Tanegashima C"/>
            <person name="Kiyatake I"/>
            <person name="Matsumoto R"/>
            <person name="Murakumo K"/>
            <person name="Nishida K"/>
            <person name="Terakita A"/>
            <person name="Kuratani S"/>
            <person name="Sato K"/>
            <person name="Hyodo S Kuraku.S."/>
        </authorList>
    </citation>
    <scope>NUCLEOTIDE SEQUENCE [LARGE SCALE GENOMIC DNA]</scope>
</reference>
<feature type="compositionally biased region" description="Basic residues" evidence="8">
    <location>
        <begin position="312"/>
        <end position="323"/>
    </location>
</feature>
<feature type="compositionally biased region" description="Polar residues" evidence="8">
    <location>
        <begin position="356"/>
        <end position="377"/>
    </location>
</feature>
<dbReference type="GO" id="GO:1990385">
    <property type="term" value="C:meiotic spindle midzone"/>
    <property type="evidence" value="ECO:0007669"/>
    <property type="project" value="TreeGrafter"/>
</dbReference>
<feature type="region of interest" description="Disordered" evidence="8">
    <location>
        <begin position="243"/>
        <end position="284"/>
    </location>
</feature>
<name>A0A401PI09_SCYTO</name>
<feature type="compositionally biased region" description="Basic and acidic residues" evidence="8">
    <location>
        <begin position="708"/>
        <end position="721"/>
    </location>
</feature>
<dbReference type="Proteomes" id="UP000288216">
    <property type="component" value="Unassembled WGS sequence"/>
</dbReference>
<evidence type="ECO:0000313" key="11">
    <source>
        <dbReference type="Proteomes" id="UP000288216"/>
    </source>
</evidence>
<dbReference type="GO" id="GO:0030496">
    <property type="term" value="C:midbody"/>
    <property type="evidence" value="ECO:0007669"/>
    <property type="project" value="TreeGrafter"/>
</dbReference>
<accession>A0A401PI09</accession>
<feature type="region of interest" description="Disordered" evidence="8">
    <location>
        <begin position="664"/>
        <end position="724"/>
    </location>
</feature>
<dbReference type="GO" id="GO:0032133">
    <property type="term" value="C:chromosome passenger complex"/>
    <property type="evidence" value="ECO:0007669"/>
    <property type="project" value="TreeGrafter"/>
</dbReference>
<evidence type="ECO:0000259" key="9">
    <source>
        <dbReference type="Pfam" id="PF03941"/>
    </source>
</evidence>
<feature type="region of interest" description="Disordered" evidence="8">
    <location>
        <begin position="304"/>
        <end position="333"/>
    </location>
</feature>
<dbReference type="InterPro" id="IPR005635">
    <property type="entry name" value="Inner_centromere_prot_ARK-bd"/>
</dbReference>
<proteinExistence type="inferred from homology"/>
<dbReference type="PANTHER" id="PTHR13142:SF1">
    <property type="entry name" value="INNER CENTROMERE PROTEIN"/>
    <property type="match status" value="1"/>
</dbReference>
<protein>
    <recommendedName>
        <fullName evidence="9">Inner centromere protein ARK-binding domain-containing protein</fullName>
    </recommendedName>
</protein>
<dbReference type="GO" id="GO:0000776">
    <property type="term" value="C:kinetochore"/>
    <property type="evidence" value="ECO:0007669"/>
    <property type="project" value="TreeGrafter"/>
</dbReference>
<sequence>MASRIAIMLVDVDDMLKFFGEKLNTLIENFKSNEVWLKEIQEEARKMFVSDFNAEPELMPKTPSERKRLRRRPSLAQDPNKRFSRSRKSFRRSSIQRPKRTSQIFVEDNSDCNRIVEQTHPVRLTRSASRAAAATISLETEKIGVCPIVPVNDRVPFVELSLNDCKSAELQKSNLGNLYQTLIFDDVKLLQKAVEVKPPPPNGPALETLTPAAPTVNTSSPNHEATKLKTDVTKENAVCEEAGSANCEMSNASSAGGGSIPREDENKPVRNGTNRKSVRKSITGRRSSCVRLMDKYSLNVQRATMVQESTRKSLRKSIARRKKMLEPSPSSYCSSIQKVAENAEKERVDVIELEQPKQNQPATMVDSNSDELSSGNQRLGCEDSCKRRLEDVLNHSGVLICDDSPPKKKTPSPLCPASKVVRPKHASFLHTIQKNQLLMSPISVGRSMVKSFIKRNTPLKIDPKEKEKIRLENLKKKQEQEEERIRRVEEEKKHKLKELKKKREMRLKRVLETRSKVEQQEEEKRKRKINQKNSQIDEKNEKMREERIAEDKAKKKVAAKRTEEAEARRLQEEDARKQKLQQLEDERLELHQRKKEEELERQRKMAEARKLQEQRQAELERERLRERQLAADRERERKLEQESIQAEKECERLEQEKALQLQRELERTAREDAAQQAQRGKEKFHEAQGKEKKQEEQQFPELESQSLKNEKTTKQKLEQKNKNRLCGDQQIKWKEEQDKKVKDEISNKNILNVTVEMHHSPALESYTMTPNSYSKIKFPKLNLESYGMDLQSDDSTDDEGAPRKPIPTWANGKQLQQALIKQYYHPLDVDKFFGDIQPPNLENIFGKSKPRYLKRTSSAVWQSPPILSSIKNVPYGLMKY</sequence>